<dbReference type="Gene3D" id="2.40.50.140">
    <property type="entry name" value="Nucleic acid-binding proteins"/>
    <property type="match status" value="1"/>
</dbReference>
<proteinExistence type="predicted"/>
<dbReference type="InterPro" id="IPR008995">
    <property type="entry name" value="Mo/tungstate-bd_C_term_dom"/>
</dbReference>
<dbReference type="AlphaFoldDB" id="A0AAU7UIL6"/>
<dbReference type="InterPro" id="IPR012340">
    <property type="entry name" value="NA-bd_OB-fold"/>
</dbReference>
<reference evidence="1" key="1">
    <citation type="submission" date="2024-06" db="EMBL/GenBank/DDBJ databases">
        <title>Brevibacterium koreense sp. nov., isolated from jogae-jeotgal, a Korean fermented seafood.</title>
        <authorList>
            <person name="Whon T.W."/>
            <person name="Nam S."/>
            <person name="Kim Y."/>
        </authorList>
    </citation>
    <scope>NUCLEOTIDE SEQUENCE</scope>
    <source>
        <strain evidence="1">CBA3109</strain>
    </source>
</reference>
<gene>
    <name evidence="1" type="ORF">AAFP32_12260</name>
</gene>
<evidence type="ECO:0000313" key="1">
    <source>
        <dbReference type="EMBL" id="XBV88326.1"/>
    </source>
</evidence>
<protein>
    <recommendedName>
        <fullName evidence="2">TOBE domain-containing protein</fullName>
    </recommendedName>
</protein>
<dbReference type="SUPFAM" id="SSF50331">
    <property type="entry name" value="MOP-like"/>
    <property type="match status" value="1"/>
</dbReference>
<organism evidence="1">
    <name type="scientific">Brevibacterium koreense</name>
    <dbReference type="NCBI Taxonomy" id="3140787"/>
    <lineage>
        <taxon>Bacteria</taxon>
        <taxon>Bacillati</taxon>
        <taxon>Actinomycetota</taxon>
        <taxon>Actinomycetes</taxon>
        <taxon>Micrococcales</taxon>
        <taxon>Brevibacteriaceae</taxon>
        <taxon>Brevibacterium</taxon>
    </lineage>
</organism>
<dbReference type="KEGG" id="bkr:AAFP32_12260"/>
<dbReference type="EMBL" id="CP158281">
    <property type="protein sequence ID" value="XBV88326.1"/>
    <property type="molecule type" value="Genomic_DNA"/>
</dbReference>
<dbReference type="Gene3D" id="2.40.50.100">
    <property type="match status" value="1"/>
</dbReference>
<name>A0AAU7UIL6_9MICO</name>
<sequence>MDLVEELGADAYVHGRATTGTGDMPIVSRVSGRTRVARGDVVRVVPEFSCLHLFDSQSGARLSDETEHAA</sequence>
<accession>A0AAU7UIL6</accession>
<evidence type="ECO:0008006" key="2">
    <source>
        <dbReference type="Google" id="ProtNLM"/>
    </source>
</evidence>
<dbReference type="RefSeq" id="WP_350269358.1">
    <property type="nucleotide sequence ID" value="NZ_CP158281.1"/>
</dbReference>